<evidence type="ECO:0000256" key="1">
    <source>
        <dbReference type="SAM" id="Phobius"/>
    </source>
</evidence>
<keyword evidence="1" id="KW-1133">Transmembrane helix</keyword>
<keyword evidence="1" id="KW-0812">Transmembrane</keyword>
<organism evidence="2 3">
    <name type="scientific">Ruminococcus albus</name>
    <dbReference type="NCBI Taxonomy" id="1264"/>
    <lineage>
        <taxon>Bacteria</taxon>
        <taxon>Bacillati</taxon>
        <taxon>Bacillota</taxon>
        <taxon>Clostridia</taxon>
        <taxon>Eubacteriales</taxon>
        <taxon>Oscillospiraceae</taxon>
        <taxon>Ruminococcus</taxon>
    </lineage>
</organism>
<gene>
    <name evidence="2" type="ORF">SAMN05216469_104125</name>
</gene>
<evidence type="ECO:0000313" key="3">
    <source>
        <dbReference type="Proteomes" id="UP000186015"/>
    </source>
</evidence>
<evidence type="ECO:0000313" key="2">
    <source>
        <dbReference type="EMBL" id="SEK66638.1"/>
    </source>
</evidence>
<keyword evidence="1" id="KW-0472">Membrane</keyword>
<feature type="transmembrane region" description="Helical" evidence="1">
    <location>
        <begin position="73"/>
        <end position="95"/>
    </location>
</feature>
<name>A0A1H7IW58_RUMAL</name>
<protein>
    <submittedName>
        <fullName evidence="2">Uncharacterized protein</fullName>
    </submittedName>
</protein>
<feature type="transmembrane region" description="Helical" evidence="1">
    <location>
        <begin position="48"/>
        <end position="67"/>
    </location>
</feature>
<reference evidence="2 3" key="1">
    <citation type="submission" date="2016-10" db="EMBL/GenBank/DDBJ databases">
        <authorList>
            <person name="de Groot N.N."/>
        </authorList>
    </citation>
    <scope>NUCLEOTIDE SEQUENCE [LARGE SCALE GENOMIC DNA]</scope>
    <source>
        <strain evidence="2 3">KH2T6</strain>
    </source>
</reference>
<dbReference type="RefSeq" id="WP_074831446.1">
    <property type="nucleotide sequence ID" value="NZ_FOAT01000004.1"/>
</dbReference>
<sequence length="102" mass="11490">MALQYFLAGLVFFVPGAAMIFINYYLIFKFRQNRKDPEKVDSYVPSGAPLYGGILCAVGVLISLRFKHPWLELIPLLADPGGISGIVYCFISELFPRKDSRK</sequence>
<dbReference type="AlphaFoldDB" id="A0A1H7IW58"/>
<feature type="transmembrane region" description="Helical" evidence="1">
    <location>
        <begin position="6"/>
        <end position="27"/>
    </location>
</feature>
<accession>A0A1H7IW58</accession>
<dbReference type="OrthoDB" id="1822140at2"/>
<dbReference type="Proteomes" id="UP000186015">
    <property type="component" value="Unassembled WGS sequence"/>
</dbReference>
<dbReference type="EMBL" id="FOAT01000004">
    <property type="protein sequence ID" value="SEK66638.1"/>
    <property type="molecule type" value="Genomic_DNA"/>
</dbReference>
<proteinExistence type="predicted"/>